<dbReference type="AlphaFoldDB" id="A0A1M7JGK1"/>
<evidence type="ECO:0000313" key="11">
    <source>
        <dbReference type="Proteomes" id="UP000184038"/>
    </source>
</evidence>
<evidence type="ECO:0000256" key="6">
    <source>
        <dbReference type="ARBA" id="ARBA00022989"/>
    </source>
</evidence>
<dbReference type="STRING" id="1120996.SAMN02746066_02236"/>
<feature type="transmembrane region" description="Helical" evidence="8">
    <location>
        <begin position="18"/>
        <end position="42"/>
    </location>
</feature>
<dbReference type="Gene3D" id="3.40.1710.10">
    <property type="entry name" value="abc type-2 transporter like domain"/>
    <property type="match status" value="1"/>
</dbReference>
<evidence type="ECO:0000256" key="7">
    <source>
        <dbReference type="ARBA" id="ARBA00023136"/>
    </source>
</evidence>
<dbReference type="PANTHER" id="PTHR30294">
    <property type="entry name" value="MEMBRANE COMPONENT OF ABC TRANSPORTER YHHJ-RELATED"/>
    <property type="match status" value="1"/>
</dbReference>
<evidence type="ECO:0000313" key="10">
    <source>
        <dbReference type="EMBL" id="SHM51637.1"/>
    </source>
</evidence>
<reference evidence="10 11" key="1">
    <citation type="submission" date="2016-11" db="EMBL/GenBank/DDBJ databases">
        <authorList>
            <person name="Jaros S."/>
            <person name="Januszkiewicz K."/>
            <person name="Wedrychowicz H."/>
        </authorList>
    </citation>
    <scope>NUCLEOTIDE SEQUENCE [LARGE SCALE GENOMIC DNA]</scope>
    <source>
        <strain evidence="10 11">DSM 15930</strain>
    </source>
</reference>
<comment type="subcellular location">
    <subcellularLocation>
        <location evidence="1">Cell membrane</location>
        <topology evidence="1">Multi-pass membrane protein</topology>
    </subcellularLocation>
</comment>
<feature type="transmembrane region" description="Helical" evidence="8">
    <location>
        <begin position="180"/>
        <end position="201"/>
    </location>
</feature>
<organism evidence="10 11">
    <name type="scientific">Anaerosporobacter mobilis DSM 15930</name>
    <dbReference type="NCBI Taxonomy" id="1120996"/>
    <lineage>
        <taxon>Bacteria</taxon>
        <taxon>Bacillati</taxon>
        <taxon>Bacillota</taxon>
        <taxon>Clostridia</taxon>
        <taxon>Lachnospirales</taxon>
        <taxon>Lachnospiraceae</taxon>
        <taxon>Anaerosporobacter</taxon>
    </lineage>
</organism>
<keyword evidence="5 8" id="KW-0812">Transmembrane</keyword>
<dbReference type="InterPro" id="IPR013525">
    <property type="entry name" value="ABC2_TM"/>
</dbReference>
<feature type="transmembrane region" description="Helical" evidence="8">
    <location>
        <begin position="345"/>
        <end position="364"/>
    </location>
</feature>
<dbReference type="InterPro" id="IPR051449">
    <property type="entry name" value="ABC-2_transporter_component"/>
</dbReference>
<dbReference type="OrthoDB" id="9774039at2"/>
<dbReference type="InterPro" id="IPR047817">
    <property type="entry name" value="ABC2_TM_bact-type"/>
</dbReference>
<keyword evidence="6 8" id="KW-1133">Transmembrane helix</keyword>
<dbReference type="PANTHER" id="PTHR30294:SF45">
    <property type="entry name" value="LINEARMYCIN RESISTANCE PERMEASE PROTEIN LNRN"/>
    <property type="match status" value="1"/>
</dbReference>
<dbReference type="GO" id="GO:0140359">
    <property type="term" value="F:ABC-type transporter activity"/>
    <property type="evidence" value="ECO:0007669"/>
    <property type="project" value="InterPro"/>
</dbReference>
<dbReference type="GO" id="GO:0005886">
    <property type="term" value="C:plasma membrane"/>
    <property type="evidence" value="ECO:0007669"/>
    <property type="project" value="UniProtKB-SubCell"/>
</dbReference>
<feature type="domain" description="ABC transmembrane type-2" evidence="9">
    <location>
        <begin position="146"/>
        <end position="369"/>
    </location>
</feature>
<comment type="similarity">
    <text evidence="2">Belongs to the ABC-2 integral membrane protein family.</text>
</comment>
<sequence length="371" mass="41551">MTILFSNIKRIFKNKLNLIFMLVIPVLLTVVVIVGSSGGAVYKVAYIDKDNTKLTEMFLQELQAKSDTIKLVECKEEDIQNSLINNQFDCSIIIESGFTQQVIEGKEAQVDFYCIEGTNATEPIKISISSFFNSVKTIGNSAQSDEEVFYACMEKYLNGSIQIENLKFGGQEEGTQRRTLSIGFFAMGLMLLMMSATTLILKDKESNVFTRIATTPVSLKSYFIQNILSFILVSLIQIVVVLLILWKGYQMDFSGVFLQLVLLSLFFALSCISIGIIISRYAKKSSHVNAFVTLLTMPMLMLGGCLWPFDYMPSTLQNIGKFLPTRWYMQAATNVLEGKSLSSCYIQMLLLLFSSIIMLVLAFAKKVNAAE</sequence>
<keyword evidence="11" id="KW-1185">Reference proteome</keyword>
<evidence type="ECO:0000259" key="9">
    <source>
        <dbReference type="PROSITE" id="PS51012"/>
    </source>
</evidence>
<feature type="transmembrane region" description="Helical" evidence="8">
    <location>
        <begin position="257"/>
        <end position="278"/>
    </location>
</feature>
<feature type="transmembrane region" description="Helical" evidence="8">
    <location>
        <begin position="290"/>
        <end position="309"/>
    </location>
</feature>
<evidence type="ECO:0000256" key="8">
    <source>
        <dbReference type="SAM" id="Phobius"/>
    </source>
</evidence>
<dbReference type="EMBL" id="FRCP01000011">
    <property type="protein sequence ID" value="SHM51637.1"/>
    <property type="molecule type" value="Genomic_DNA"/>
</dbReference>
<dbReference type="Pfam" id="PF12698">
    <property type="entry name" value="ABC2_membrane_3"/>
    <property type="match status" value="1"/>
</dbReference>
<evidence type="ECO:0000256" key="4">
    <source>
        <dbReference type="ARBA" id="ARBA00022475"/>
    </source>
</evidence>
<evidence type="ECO:0000256" key="2">
    <source>
        <dbReference type="ARBA" id="ARBA00007783"/>
    </source>
</evidence>
<evidence type="ECO:0000256" key="3">
    <source>
        <dbReference type="ARBA" id="ARBA00022448"/>
    </source>
</evidence>
<proteinExistence type="inferred from homology"/>
<dbReference type="PROSITE" id="PS51012">
    <property type="entry name" value="ABC_TM2"/>
    <property type="match status" value="1"/>
</dbReference>
<dbReference type="Proteomes" id="UP000184038">
    <property type="component" value="Unassembled WGS sequence"/>
</dbReference>
<dbReference type="RefSeq" id="WP_073287644.1">
    <property type="nucleotide sequence ID" value="NZ_FRCP01000011.1"/>
</dbReference>
<keyword evidence="3" id="KW-0813">Transport</keyword>
<evidence type="ECO:0000256" key="1">
    <source>
        <dbReference type="ARBA" id="ARBA00004651"/>
    </source>
</evidence>
<gene>
    <name evidence="10" type="ORF">SAMN02746066_02236</name>
</gene>
<protein>
    <submittedName>
        <fullName evidence="10">ABC-2 type transport system permease protein</fullName>
    </submittedName>
</protein>
<keyword evidence="4" id="KW-1003">Cell membrane</keyword>
<evidence type="ECO:0000256" key="5">
    <source>
        <dbReference type="ARBA" id="ARBA00022692"/>
    </source>
</evidence>
<feature type="transmembrane region" description="Helical" evidence="8">
    <location>
        <begin position="222"/>
        <end position="245"/>
    </location>
</feature>
<keyword evidence="7 8" id="KW-0472">Membrane</keyword>
<name>A0A1M7JGK1_9FIRM</name>
<accession>A0A1M7JGK1</accession>